<feature type="compositionally biased region" description="Basic and acidic residues" evidence="1">
    <location>
        <begin position="17"/>
        <end position="26"/>
    </location>
</feature>
<keyword evidence="3" id="KW-1185">Reference proteome</keyword>
<gene>
    <name evidence="2" type="ORF">PG991_012740</name>
</gene>
<feature type="compositionally biased region" description="Acidic residues" evidence="1">
    <location>
        <begin position="74"/>
        <end position="85"/>
    </location>
</feature>
<sequence length="85" mass="8539">MPWAMKPSAIQNAVADNIDHDIDSRPQKSGGGGMGMAGGAALGLGAGVIGGALVADAWNDHEQEAYAEGYNDGNDGDDFGGGDDF</sequence>
<accession>A0ABR1RCM7</accession>
<feature type="region of interest" description="Disordered" evidence="1">
    <location>
        <begin position="17"/>
        <end position="36"/>
    </location>
</feature>
<organism evidence="2 3">
    <name type="scientific">Apiospora marii</name>
    <dbReference type="NCBI Taxonomy" id="335849"/>
    <lineage>
        <taxon>Eukaryota</taxon>
        <taxon>Fungi</taxon>
        <taxon>Dikarya</taxon>
        <taxon>Ascomycota</taxon>
        <taxon>Pezizomycotina</taxon>
        <taxon>Sordariomycetes</taxon>
        <taxon>Xylariomycetidae</taxon>
        <taxon>Amphisphaeriales</taxon>
        <taxon>Apiosporaceae</taxon>
        <taxon>Apiospora</taxon>
    </lineage>
</organism>
<comment type="caution">
    <text evidence="2">The sequence shown here is derived from an EMBL/GenBank/DDBJ whole genome shotgun (WGS) entry which is preliminary data.</text>
</comment>
<evidence type="ECO:0000313" key="2">
    <source>
        <dbReference type="EMBL" id="KAK8006443.1"/>
    </source>
</evidence>
<dbReference type="Proteomes" id="UP001396898">
    <property type="component" value="Unassembled WGS sequence"/>
</dbReference>
<reference evidence="2 3" key="1">
    <citation type="submission" date="2023-01" db="EMBL/GenBank/DDBJ databases">
        <title>Analysis of 21 Apiospora genomes using comparative genomics revels a genus with tremendous synthesis potential of carbohydrate active enzymes and secondary metabolites.</title>
        <authorList>
            <person name="Sorensen T."/>
        </authorList>
    </citation>
    <scope>NUCLEOTIDE SEQUENCE [LARGE SCALE GENOMIC DNA]</scope>
    <source>
        <strain evidence="2 3">CBS 20057</strain>
    </source>
</reference>
<name>A0ABR1RCM7_9PEZI</name>
<protein>
    <submittedName>
        <fullName evidence="2">WW domain protein</fullName>
    </submittedName>
</protein>
<evidence type="ECO:0000313" key="3">
    <source>
        <dbReference type="Proteomes" id="UP001396898"/>
    </source>
</evidence>
<dbReference type="EMBL" id="JAQQWI010000017">
    <property type="protein sequence ID" value="KAK8006443.1"/>
    <property type="molecule type" value="Genomic_DNA"/>
</dbReference>
<evidence type="ECO:0000256" key="1">
    <source>
        <dbReference type="SAM" id="MobiDB-lite"/>
    </source>
</evidence>
<proteinExistence type="predicted"/>
<feature type="region of interest" description="Disordered" evidence="1">
    <location>
        <begin position="65"/>
        <end position="85"/>
    </location>
</feature>